<gene>
    <name evidence="2" type="ORF">GGQ88_002479</name>
</gene>
<feature type="signal peptide" evidence="1">
    <location>
        <begin position="1"/>
        <end position="31"/>
    </location>
</feature>
<accession>A0A7W5ZXQ4</accession>
<reference evidence="2 3" key="1">
    <citation type="submission" date="2020-08" db="EMBL/GenBank/DDBJ databases">
        <title>Genomic Encyclopedia of Type Strains, Phase IV (KMG-IV): sequencing the most valuable type-strain genomes for metagenomic binning, comparative biology and taxonomic classification.</title>
        <authorList>
            <person name="Goeker M."/>
        </authorList>
    </citation>
    <scope>NUCLEOTIDE SEQUENCE [LARGE SCALE GENOMIC DNA]</scope>
    <source>
        <strain evidence="2 3">DSM 14552</strain>
    </source>
</reference>
<dbReference type="InterPro" id="IPR011990">
    <property type="entry name" value="TPR-like_helical_dom_sf"/>
</dbReference>
<dbReference type="AlphaFoldDB" id="A0A7W5ZXQ4"/>
<evidence type="ECO:0000313" key="2">
    <source>
        <dbReference type="EMBL" id="MBB3861207.1"/>
    </source>
</evidence>
<keyword evidence="1" id="KW-0732">Signal</keyword>
<keyword evidence="3" id="KW-1185">Reference proteome</keyword>
<comment type="caution">
    <text evidence="2">The sequence shown here is derived from an EMBL/GenBank/DDBJ whole genome shotgun (WGS) entry which is preliminary data.</text>
</comment>
<feature type="chain" id="PRO_5031506380" evidence="1">
    <location>
        <begin position="32"/>
        <end position="446"/>
    </location>
</feature>
<evidence type="ECO:0000313" key="3">
    <source>
        <dbReference type="Proteomes" id="UP000562395"/>
    </source>
</evidence>
<dbReference type="EMBL" id="JACICY010000005">
    <property type="protein sequence ID" value="MBB3861207.1"/>
    <property type="molecule type" value="Genomic_DNA"/>
</dbReference>
<sequence length="446" mass="46949">MRSSFGLIGKTAMALALSAGMLTVGATSAVAKEKAPKEQKGSYSKEFVAAATPIQKTVGALDAAKKSGATPEAQKALLGNATAELAAAEAAIQTPLDRMAAGGWAVSIGGVLNDTKMRQRGVKNMLDSGQVPAANLTEYQFYLGNFAYANKDYATVVSALTPVVQANFKDDTAAELLADGYSQQGQHAQALEALKAAVAARKAAGGAVPNSWYKRANVIAYTNKLGPQAIEWSTLMVENEPSALNWLGAGQLVREFGSFTNQESLDLGRLLLRTGGLNNEKKFVEREYVEYIEAADPRRLPGEVLKVANMGVAAGVLSASDQFVADAISQAKGRIGPDKASLPALDREARAGKDGKSALAMADAYLSYDDAAKAEEMYAMAIAKGGIDKDRAVMRMGIAQIDQKKFAEAKASFGQVTNATRAPLARLWSAYASTQLQPNAAAPEQS</sequence>
<dbReference type="SUPFAM" id="SSF81901">
    <property type="entry name" value="HCP-like"/>
    <property type="match status" value="1"/>
</dbReference>
<protein>
    <submittedName>
        <fullName evidence="2">Tetratricopeptide (TPR) repeat protein</fullName>
    </submittedName>
</protein>
<name>A0A7W5ZXQ4_9SPHN</name>
<dbReference type="RefSeq" id="WP_183613600.1">
    <property type="nucleotide sequence ID" value="NZ_JACICY010000005.1"/>
</dbReference>
<evidence type="ECO:0000256" key="1">
    <source>
        <dbReference type="SAM" id="SignalP"/>
    </source>
</evidence>
<proteinExistence type="predicted"/>
<dbReference type="Gene3D" id="1.25.40.10">
    <property type="entry name" value="Tetratricopeptide repeat domain"/>
    <property type="match status" value="1"/>
</dbReference>
<dbReference type="Proteomes" id="UP000562395">
    <property type="component" value="Unassembled WGS sequence"/>
</dbReference>
<organism evidence="2 3">
    <name type="scientific">Novosphingobium hassiacum</name>
    <dbReference type="NCBI Taxonomy" id="173676"/>
    <lineage>
        <taxon>Bacteria</taxon>
        <taxon>Pseudomonadati</taxon>
        <taxon>Pseudomonadota</taxon>
        <taxon>Alphaproteobacteria</taxon>
        <taxon>Sphingomonadales</taxon>
        <taxon>Sphingomonadaceae</taxon>
        <taxon>Novosphingobium</taxon>
    </lineage>
</organism>